<accession>A0A0G0KSI6</accession>
<dbReference type="EMBL" id="LBTR01000048">
    <property type="protein sequence ID" value="KKQ43556.1"/>
    <property type="molecule type" value="Genomic_DNA"/>
</dbReference>
<reference evidence="3 4" key="1">
    <citation type="journal article" date="2015" name="Nature">
        <title>rRNA introns, odd ribosomes, and small enigmatic genomes across a large radiation of phyla.</title>
        <authorList>
            <person name="Brown C.T."/>
            <person name="Hug L.A."/>
            <person name="Thomas B.C."/>
            <person name="Sharon I."/>
            <person name="Castelle C.J."/>
            <person name="Singh A."/>
            <person name="Wilkins M.J."/>
            <person name="Williams K.H."/>
            <person name="Banfield J.F."/>
        </authorList>
    </citation>
    <scope>NUCLEOTIDE SEQUENCE [LARGE SCALE GENOMIC DNA]</scope>
</reference>
<evidence type="ECO:0000313" key="3">
    <source>
        <dbReference type="EMBL" id="KKQ43556.1"/>
    </source>
</evidence>
<evidence type="ECO:0000256" key="2">
    <source>
        <dbReference type="SAM" id="Phobius"/>
    </source>
</evidence>
<keyword evidence="2" id="KW-0472">Membrane</keyword>
<evidence type="ECO:0000256" key="1">
    <source>
        <dbReference type="SAM" id="Coils"/>
    </source>
</evidence>
<sequence length="130" mass="15417">MKKTYRIDIFKAKMNKLVSWILILSFVGVLFTVLRNIQSLSRNKLRILEAQERLEKLEKEHEELEEKERAVQSTEFKEEQIRDKLGLVKEGEIIVVLPDPEIVKKFAPPPEASENKKEEPNWKKWVDLFI</sequence>
<dbReference type="Pfam" id="PF04977">
    <property type="entry name" value="DivIC"/>
    <property type="match status" value="1"/>
</dbReference>
<keyword evidence="2" id="KW-1133">Transmembrane helix</keyword>
<keyword evidence="1" id="KW-0175">Coiled coil</keyword>
<evidence type="ECO:0008006" key="5">
    <source>
        <dbReference type="Google" id="ProtNLM"/>
    </source>
</evidence>
<organism evidence="3 4">
    <name type="scientific">Candidatus Woesebacteria bacterium GW2011_GWA1_37_8</name>
    <dbReference type="NCBI Taxonomy" id="1618546"/>
    <lineage>
        <taxon>Bacteria</taxon>
        <taxon>Candidatus Woeseibacteriota</taxon>
    </lineage>
</organism>
<feature type="coiled-coil region" evidence="1">
    <location>
        <begin position="40"/>
        <end position="84"/>
    </location>
</feature>
<dbReference type="Proteomes" id="UP000034603">
    <property type="component" value="Unassembled WGS sequence"/>
</dbReference>
<name>A0A0G0KSI6_9BACT</name>
<evidence type="ECO:0000313" key="4">
    <source>
        <dbReference type="Proteomes" id="UP000034603"/>
    </source>
</evidence>
<gene>
    <name evidence="3" type="ORF">US62_C0048G0005</name>
</gene>
<dbReference type="AlphaFoldDB" id="A0A0G0KSI6"/>
<keyword evidence="2" id="KW-0812">Transmembrane</keyword>
<protein>
    <recommendedName>
        <fullName evidence="5">Septum formation initiator</fullName>
    </recommendedName>
</protein>
<comment type="caution">
    <text evidence="3">The sequence shown here is derived from an EMBL/GenBank/DDBJ whole genome shotgun (WGS) entry which is preliminary data.</text>
</comment>
<feature type="transmembrane region" description="Helical" evidence="2">
    <location>
        <begin position="17"/>
        <end position="37"/>
    </location>
</feature>
<proteinExistence type="predicted"/>
<dbReference type="InterPro" id="IPR007060">
    <property type="entry name" value="FtsL/DivIC"/>
</dbReference>